<evidence type="ECO:0000313" key="5">
    <source>
        <dbReference type="EMBL" id="QTD49417.1"/>
    </source>
</evidence>
<dbReference type="GO" id="GO:0004582">
    <property type="term" value="F:dolichyl-phosphate beta-D-mannosyltransferase activity"/>
    <property type="evidence" value="ECO:0007669"/>
    <property type="project" value="InterPro"/>
</dbReference>
<feature type="domain" description="Glycosyltransferase 2-like" evidence="4">
    <location>
        <begin position="5"/>
        <end position="170"/>
    </location>
</feature>
<dbReference type="PANTHER" id="PTHR43398:SF1">
    <property type="entry name" value="DOLICHOL-PHOSPHATE MANNOSYLTRANSFERASE SUBUNIT 1"/>
    <property type="match status" value="1"/>
</dbReference>
<dbReference type="PANTHER" id="PTHR43398">
    <property type="entry name" value="DOLICHOL-PHOSPHATE MANNOSYLTRANSFERASE SUBUNIT 1"/>
    <property type="match status" value="1"/>
</dbReference>
<dbReference type="KEGG" id="scor:J3U87_27850"/>
<sequence length="262" mass="29443">MPTLIMIPTHNEVGTIESLAADILDLAGDLHLLFIDDLSTDGTRRVILDLEHRFPERVFHLFREAKRGLGAAYLSGFQWALNHGYAWVFQMDGDGSHAPRDLARMLAVREHGVSAIIGSRYLHDSGSIGMTAWRRRLSRFGSGLARWRLGLPIHDITGGFNGWRSDLLERIHFGRFHANGFGFQIELKLRATAGLARFAEVPITFERRMAGTSKLGVRDVLEALMLLAVVRPFRRPRLLTGEIDRREDAALPVASYIAKRHG</sequence>
<reference evidence="5" key="1">
    <citation type="submission" date="2021-03" db="EMBL/GenBank/DDBJ databases">
        <title>Acanthopleuribacteraceae sp. M133.</title>
        <authorList>
            <person name="Wang G."/>
        </authorList>
    </citation>
    <scope>NUCLEOTIDE SEQUENCE</scope>
    <source>
        <strain evidence="5">M133</strain>
    </source>
</reference>
<dbReference type="InterPro" id="IPR001173">
    <property type="entry name" value="Glyco_trans_2-like"/>
</dbReference>
<dbReference type="SUPFAM" id="SSF53448">
    <property type="entry name" value="Nucleotide-diphospho-sugar transferases"/>
    <property type="match status" value="1"/>
</dbReference>
<keyword evidence="2" id="KW-0328">Glycosyltransferase</keyword>
<dbReference type="Gene3D" id="3.90.550.10">
    <property type="entry name" value="Spore Coat Polysaccharide Biosynthesis Protein SpsA, Chain A"/>
    <property type="match status" value="1"/>
</dbReference>
<dbReference type="FunFam" id="3.90.550.10:FF:000122">
    <property type="entry name" value="Dolichol-phosphate mannosyltransferase subunit 1"/>
    <property type="match status" value="1"/>
</dbReference>
<comment type="similarity">
    <text evidence="1">Belongs to the glycosyltransferase 2 family.</text>
</comment>
<organism evidence="5 6">
    <name type="scientific">Sulfidibacter corallicola</name>
    <dbReference type="NCBI Taxonomy" id="2818388"/>
    <lineage>
        <taxon>Bacteria</taxon>
        <taxon>Pseudomonadati</taxon>
        <taxon>Acidobacteriota</taxon>
        <taxon>Holophagae</taxon>
        <taxon>Acanthopleuribacterales</taxon>
        <taxon>Acanthopleuribacteraceae</taxon>
        <taxon>Sulfidibacter</taxon>
    </lineage>
</organism>
<dbReference type="GO" id="GO:0009247">
    <property type="term" value="P:glycolipid biosynthetic process"/>
    <property type="evidence" value="ECO:0007669"/>
    <property type="project" value="TreeGrafter"/>
</dbReference>
<accession>A0A8A4TIU9</accession>
<dbReference type="Pfam" id="PF00535">
    <property type="entry name" value="Glycos_transf_2"/>
    <property type="match status" value="1"/>
</dbReference>
<dbReference type="GO" id="GO:0016020">
    <property type="term" value="C:membrane"/>
    <property type="evidence" value="ECO:0007669"/>
    <property type="project" value="GOC"/>
</dbReference>
<gene>
    <name evidence="5" type="ORF">J3U87_27850</name>
</gene>
<proteinExistence type="inferred from homology"/>
<evidence type="ECO:0000259" key="4">
    <source>
        <dbReference type="Pfam" id="PF00535"/>
    </source>
</evidence>
<dbReference type="RefSeq" id="WP_237379052.1">
    <property type="nucleotide sequence ID" value="NZ_CP071793.1"/>
</dbReference>
<evidence type="ECO:0000256" key="1">
    <source>
        <dbReference type="ARBA" id="ARBA00006739"/>
    </source>
</evidence>
<evidence type="ECO:0000256" key="3">
    <source>
        <dbReference type="ARBA" id="ARBA00022679"/>
    </source>
</evidence>
<dbReference type="Proteomes" id="UP000663929">
    <property type="component" value="Chromosome"/>
</dbReference>
<keyword evidence="6" id="KW-1185">Reference proteome</keyword>
<name>A0A8A4TIU9_SULCO</name>
<dbReference type="EMBL" id="CP071793">
    <property type="protein sequence ID" value="QTD49417.1"/>
    <property type="molecule type" value="Genomic_DNA"/>
</dbReference>
<dbReference type="InterPro" id="IPR029044">
    <property type="entry name" value="Nucleotide-diphossugar_trans"/>
</dbReference>
<evidence type="ECO:0000256" key="2">
    <source>
        <dbReference type="ARBA" id="ARBA00022676"/>
    </source>
</evidence>
<dbReference type="AlphaFoldDB" id="A0A8A4TIU9"/>
<evidence type="ECO:0000313" key="6">
    <source>
        <dbReference type="Proteomes" id="UP000663929"/>
    </source>
</evidence>
<keyword evidence="3" id="KW-0808">Transferase</keyword>
<protein>
    <submittedName>
        <fullName evidence="5">Glycosyltransferase</fullName>
    </submittedName>
</protein>
<dbReference type="InterPro" id="IPR039528">
    <property type="entry name" value="DPM1-like"/>
</dbReference>